<dbReference type="AlphaFoldDB" id="A0A177BSX7"/>
<keyword evidence="3" id="KW-1185">Reference proteome</keyword>
<dbReference type="GeneID" id="28764694"/>
<accession>A0A177BSX7</accession>
<proteinExistence type="predicted"/>
<evidence type="ECO:0000313" key="2">
    <source>
        <dbReference type="EMBL" id="OAF98473.1"/>
    </source>
</evidence>
<feature type="region of interest" description="Disordered" evidence="1">
    <location>
        <begin position="148"/>
        <end position="186"/>
    </location>
</feature>
<dbReference type="InParanoid" id="A0A177BSX7"/>
<evidence type="ECO:0000256" key="1">
    <source>
        <dbReference type="SAM" id="MobiDB-lite"/>
    </source>
</evidence>
<gene>
    <name evidence="2" type="ORF">CC84DRAFT_1191795</name>
</gene>
<feature type="compositionally biased region" description="Polar residues" evidence="1">
    <location>
        <begin position="174"/>
        <end position="183"/>
    </location>
</feature>
<dbReference type="RefSeq" id="XP_018028839.1">
    <property type="nucleotide sequence ID" value="XM_018181208.1"/>
</dbReference>
<sequence>MATIFCCSFFTPYRPRPLDHDGKFTKFTRWSTSQKTSAVVDDNPSSLVDTAPYAVQLVRQINFGPQESVRYFVPTTGDEFVETTEDSLIEANFEKLNSFKNFRCSSHDKFFEVNLYQKNPSNTHHWRSNLARPSREIDLAFRRQNVMTHPKLENGSSATKGENERNVTVPDGSASDSKPQGSLPQIEDVSRDVLTRALRFVLPKFGQIPGSDSLTSLLCLEIISTKLNLNLNFDELWKVEINSSKVIRFLADCIEADSDRKIRKEALTRVEDVIVSAICRTGREETANGKIRLQKIVERVLDSSCQLDWAPLHRASILSVFVSGPSEKLLDLCRRNDDDHMRARPCEESGGTAADKLKKYDLAFDYGRADSDYEPMKDLTACDKECGYCGECDY</sequence>
<name>A0A177BSX7_9PLEO</name>
<dbReference type="Proteomes" id="UP000077069">
    <property type="component" value="Unassembled WGS sequence"/>
</dbReference>
<dbReference type="OrthoDB" id="10264507at2759"/>
<reference evidence="2 3" key="1">
    <citation type="submission" date="2016-05" db="EMBL/GenBank/DDBJ databases">
        <title>Comparative analysis of secretome profiles of manganese(II)-oxidizing ascomycete fungi.</title>
        <authorList>
            <consortium name="DOE Joint Genome Institute"/>
            <person name="Zeiner C.A."/>
            <person name="Purvine S.O."/>
            <person name="Zink E.M."/>
            <person name="Wu S."/>
            <person name="Pasa-Tolic L."/>
            <person name="Chaput D.L."/>
            <person name="Haridas S."/>
            <person name="Grigoriev I.V."/>
            <person name="Santelli C.M."/>
            <person name="Hansel C.M."/>
        </authorList>
    </citation>
    <scope>NUCLEOTIDE SEQUENCE [LARGE SCALE GENOMIC DNA]</scope>
    <source>
        <strain evidence="2 3">AP3s5-JAC2a</strain>
    </source>
</reference>
<protein>
    <submittedName>
        <fullName evidence="2">Uncharacterized protein</fullName>
    </submittedName>
</protein>
<evidence type="ECO:0000313" key="3">
    <source>
        <dbReference type="Proteomes" id="UP000077069"/>
    </source>
</evidence>
<dbReference type="STRING" id="1460663.A0A177BSX7"/>
<organism evidence="2 3">
    <name type="scientific">Paraphaeosphaeria sporulosa</name>
    <dbReference type="NCBI Taxonomy" id="1460663"/>
    <lineage>
        <taxon>Eukaryota</taxon>
        <taxon>Fungi</taxon>
        <taxon>Dikarya</taxon>
        <taxon>Ascomycota</taxon>
        <taxon>Pezizomycotina</taxon>
        <taxon>Dothideomycetes</taxon>
        <taxon>Pleosporomycetidae</taxon>
        <taxon>Pleosporales</taxon>
        <taxon>Massarineae</taxon>
        <taxon>Didymosphaeriaceae</taxon>
        <taxon>Paraphaeosphaeria</taxon>
    </lineage>
</organism>
<dbReference type="EMBL" id="KV441575">
    <property type="protein sequence ID" value="OAF98473.1"/>
    <property type="molecule type" value="Genomic_DNA"/>
</dbReference>